<comment type="caution">
    <text evidence="1">The sequence shown here is derived from an EMBL/GenBank/DDBJ whole genome shotgun (WGS) entry which is preliminary data.</text>
</comment>
<proteinExistence type="predicted"/>
<sequence length="88" mass="10008">MRQFDYRDIRPREIPASFTASGFVRDAGWLVKRAVRSWADLVDQNAPGSSCSLRKGDYGLFISEAEAEGPWEEDRGMEGTEKIRRKAL</sequence>
<keyword evidence="2" id="KW-1185">Reference proteome</keyword>
<reference evidence="1" key="2">
    <citation type="journal article" date="2023" name="IMA Fungus">
        <title>Comparative genomic study of the Penicillium genus elucidates a diverse pangenome and 15 lateral gene transfer events.</title>
        <authorList>
            <person name="Petersen C."/>
            <person name="Sorensen T."/>
            <person name="Nielsen M.R."/>
            <person name="Sondergaard T.E."/>
            <person name="Sorensen J.L."/>
            <person name="Fitzpatrick D.A."/>
            <person name="Frisvad J.C."/>
            <person name="Nielsen K.L."/>
        </authorList>
    </citation>
    <scope>NUCLEOTIDE SEQUENCE</scope>
    <source>
        <strain evidence="1">IBT 29495</strain>
    </source>
</reference>
<protein>
    <submittedName>
        <fullName evidence="1">Uncharacterized protein</fullName>
    </submittedName>
</protein>
<evidence type="ECO:0000313" key="2">
    <source>
        <dbReference type="Proteomes" id="UP001149954"/>
    </source>
</evidence>
<dbReference type="Proteomes" id="UP001149954">
    <property type="component" value="Unassembled WGS sequence"/>
</dbReference>
<accession>A0A9W9Y2H1</accession>
<reference evidence="1" key="1">
    <citation type="submission" date="2022-12" db="EMBL/GenBank/DDBJ databases">
        <authorList>
            <person name="Petersen C."/>
        </authorList>
    </citation>
    <scope>NUCLEOTIDE SEQUENCE</scope>
    <source>
        <strain evidence="1">IBT 29495</strain>
    </source>
</reference>
<evidence type="ECO:0000313" key="1">
    <source>
        <dbReference type="EMBL" id="KAJ5514513.1"/>
    </source>
</evidence>
<gene>
    <name evidence="1" type="ORF">N7463_004065</name>
</gene>
<name>A0A9W9Y2H1_9EURO</name>
<organism evidence="1 2">
    <name type="scientific">Penicillium fimorum</name>
    <dbReference type="NCBI Taxonomy" id="1882269"/>
    <lineage>
        <taxon>Eukaryota</taxon>
        <taxon>Fungi</taxon>
        <taxon>Dikarya</taxon>
        <taxon>Ascomycota</taxon>
        <taxon>Pezizomycotina</taxon>
        <taxon>Eurotiomycetes</taxon>
        <taxon>Eurotiomycetidae</taxon>
        <taxon>Eurotiales</taxon>
        <taxon>Aspergillaceae</taxon>
        <taxon>Penicillium</taxon>
    </lineage>
</organism>
<dbReference type="EMBL" id="JAPWDS010000002">
    <property type="protein sequence ID" value="KAJ5514513.1"/>
    <property type="molecule type" value="Genomic_DNA"/>
</dbReference>
<dbReference type="AlphaFoldDB" id="A0A9W9Y2H1"/>